<gene>
    <name evidence="4" type="ORF">NCTC12123_05629</name>
</gene>
<organism evidence="4 5">
    <name type="scientific">Enterobacter asburiae</name>
    <dbReference type="NCBI Taxonomy" id="61645"/>
    <lineage>
        <taxon>Bacteria</taxon>
        <taxon>Pseudomonadati</taxon>
        <taxon>Pseudomonadota</taxon>
        <taxon>Gammaproteobacteria</taxon>
        <taxon>Enterobacterales</taxon>
        <taxon>Enterobacteriaceae</taxon>
        <taxon>Enterobacter</taxon>
        <taxon>Enterobacter cloacae complex</taxon>
    </lineage>
</organism>
<protein>
    <submittedName>
        <fullName evidence="4">Penicillin-binding protein 1C</fullName>
    </submittedName>
</protein>
<proteinExistence type="predicted"/>
<evidence type="ECO:0000313" key="5">
    <source>
        <dbReference type="Proteomes" id="UP000255163"/>
    </source>
</evidence>
<keyword evidence="1" id="KW-0328">Glycosyltransferase</keyword>
<dbReference type="GO" id="GO:0008955">
    <property type="term" value="F:peptidoglycan glycosyltransferase activity"/>
    <property type="evidence" value="ECO:0007669"/>
    <property type="project" value="TreeGrafter"/>
</dbReference>
<keyword evidence="2" id="KW-0808">Transferase</keyword>
<reference evidence="4 5" key="1">
    <citation type="submission" date="2018-06" db="EMBL/GenBank/DDBJ databases">
        <authorList>
            <consortium name="Pathogen Informatics"/>
            <person name="Doyle S."/>
        </authorList>
    </citation>
    <scope>NUCLEOTIDE SEQUENCE [LARGE SCALE GENOMIC DNA]</scope>
    <source>
        <strain evidence="4 5">NCTC12123</strain>
    </source>
</reference>
<dbReference type="PANTHER" id="PTHR32282:SF15">
    <property type="entry name" value="PENICILLIN-BINDING PROTEIN 1C"/>
    <property type="match status" value="1"/>
</dbReference>
<evidence type="ECO:0000313" key="4">
    <source>
        <dbReference type="EMBL" id="STD26516.1"/>
    </source>
</evidence>
<dbReference type="AlphaFoldDB" id="A0A376FIR3"/>
<dbReference type="InterPro" id="IPR050396">
    <property type="entry name" value="Glycosyltr_51/Transpeptidase"/>
</dbReference>
<dbReference type="GO" id="GO:0009252">
    <property type="term" value="P:peptidoglycan biosynthetic process"/>
    <property type="evidence" value="ECO:0007669"/>
    <property type="project" value="TreeGrafter"/>
</dbReference>
<evidence type="ECO:0000256" key="2">
    <source>
        <dbReference type="ARBA" id="ARBA00022679"/>
    </source>
</evidence>
<dbReference type="PANTHER" id="PTHR32282">
    <property type="entry name" value="BINDING PROTEIN TRANSPEPTIDASE, PUTATIVE-RELATED"/>
    <property type="match status" value="1"/>
</dbReference>
<dbReference type="EMBL" id="UFYI01000007">
    <property type="protein sequence ID" value="STD26516.1"/>
    <property type="molecule type" value="Genomic_DNA"/>
</dbReference>
<dbReference type="InterPro" id="IPR012338">
    <property type="entry name" value="Beta-lactam/transpept-like"/>
</dbReference>
<dbReference type="SUPFAM" id="SSF56601">
    <property type="entry name" value="beta-lactamase/transpeptidase-like"/>
    <property type="match status" value="1"/>
</dbReference>
<accession>A0A376FIR3</accession>
<dbReference type="Proteomes" id="UP000255163">
    <property type="component" value="Unassembled WGS sequence"/>
</dbReference>
<sequence length="172" mass="18232">MLSNAGLPLILPAGAQPNLSLILGGAGARLADIAAAYSAFARHGKAGRLRLQPGDPLIERPLLSKGSAWIIRRILANEAQPLPDNALPQIAPLAWKTGTSYGYRDAWAIGLNARYVIGIWTGRPDGTPVAGQFGFASAVPLLNQVNNLLQSRSTVDEARLPRDPRPESVGRA</sequence>
<evidence type="ECO:0000256" key="1">
    <source>
        <dbReference type="ARBA" id="ARBA00022676"/>
    </source>
</evidence>
<dbReference type="STRING" id="640513.Entas_3242"/>
<name>A0A376FIR3_ENTAS</name>
<dbReference type="Gene3D" id="3.40.710.10">
    <property type="entry name" value="DD-peptidase/beta-lactamase superfamily"/>
    <property type="match status" value="1"/>
</dbReference>
<evidence type="ECO:0000256" key="3">
    <source>
        <dbReference type="SAM" id="MobiDB-lite"/>
    </source>
</evidence>
<feature type="compositionally biased region" description="Basic and acidic residues" evidence="3">
    <location>
        <begin position="154"/>
        <end position="172"/>
    </location>
</feature>
<feature type="region of interest" description="Disordered" evidence="3">
    <location>
        <begin position="153"/>
        <end position="172"/>
    </location>
</feature>
<dbReference type="GO" id="GO:0030288">
    <property type="term" value="C:outer membrane-bounded periplasmic space"/>
    <property type="evidence" value="ECO:0007669"/>
    <property type="project" value="TreeGrafter"/>
</dbReference>